<dbReference type="SUPFAM" id="SSF51556">
    <property type="entry name" value="Metallo-dependent hydrolases"/>
    <property type="match status" value="1"/>
</dbReference>
<feature type="domain" description="Amidohydrolase-related" evidence="2">
    <location>
        <begin position="39"/>
        <end position="313"/>
    </location>
</feature>
<dbReference type="InterPro" id="IPR032465">
    <property type="entry name" value="ACMSD"/>
</dbReference>
<keyword evidence="4" id="KW-1185">Reference proteome</keyword>
<dbReference type="Proteomes" id="UP001500618">
    <property type="component" value="Unassembled WGS sequence"/>
</dbReference>
<dbReference type="RefSeq" id="WP_344311278.1">
    <property type="nucleotide sequence ID" value="NZ_BAAANY010000010.1"/>
</dbReference>
<sequence>MRTIALEEHYVTPEYMASEGRWLEPYQQVVRPLLDLGAGRIAAMDAGGVDLAVLSLTAPGVEQLASEEAITLARSGNDTLAAAVRANPTRLAGFATIATAAPAQAADELSRAVGELGFAGAIINGHSRGRYLDDPYFRPILERAVSLSVPIYLHPTPPPTAVTEAIYGGFSADISFSLSTTGWGWHIDTALHVLRLIVSGVFDRYPTLQVIVGHMGETLPFMLPRFDVAFAQRMSRLELPVSGYLRRNISYTFSGFNERPTFDILLAQMGVDRIMFSTDYPYGSMATATEFLAGLPLDEASRESIAFGNAEKLMKL</sequence>
<name>A0ABN2H668_9ACTN</name>
<organism evidence="3 4">
    <name type="scientific">Fodinicola feengrottensis</name>
    <dbReference type="NCBI Taxonomy" id="435914"/>
    <lineage>
        <taxon>Bacteria</taxon>
        <taxon>Bacillati</taxon>
        <taxon>Actinomycetota</taxon>
        <taxon>Actinomycetes</taxon>
        <taxon>Mycobacteriales</taxon>
        <taxon>Fodinicola</taxon>
    </lineage>
</organism>
<keyword evidence="1" id="KW-0456">Lyase</keyword>
<accession>A0ABN2H668</accession>
<dbReference type="EMBL" id="BAAANY010000010">
    <property type="protein sequence ID" value="GAA1682398.1"/>
    <property type="molecule type" value="Genomic_DNA"/>
</dbReference>
<dbReference type="PANTHER" id="PTHR21240:SF30">
    <property type="entry name" value="AMIDOHYDROLASE-RELATED DOMAIN-CONTAINING PROTEIN-RELATED"/>
    <property type="match status" value="1"/>
</dbReference>
<comment type="caution">
    <text evidence="3">The sequence shown here is derived from an EMBL/GenBank/DDBJ whole genome shotgun (WGS) entry which is preliminary data.</text>
</comment>
<dbReference type="InterPro" id="IPR032466">
    <property type="entry name" value="Metal_Hydrolase"/>
</dbReference>
<gene>
    <name evidence="3" type="ORF">GCM10009765_34510</name>
</gene>
<evidence type="ECO:0000259" key="2">
    <source>
        <dbReference type="Pfam" id="PF04909"/>
    </source>
</evidence>
<dbReference type="Pfam" id="PF04909">
    <property type="entry name" value="Amidohydro_2"/>
    <property type="match status" value="1"/>
</dbReference>
<protein>
    <submittedName>
        <fullName evidence="3">Amidohydrolase family protein</fullName>
    </submittedName>
</protein>
<dbReference type="PANTHER" id="PTHR21240">
    <property type="entry name" value="2-AMINO-3-CARBOXYLMUCONATE-6-SEMIALDEHYDE DECARBOXYLASE"/>
    <property type="match status" value="1"/>
</dbReference>
<dbReference type="InterPro" id="IPR006680">
    <property type="entry name" value="Amidohydro-rel"/>
</dbReference>
<reference evidence="3 4" key="1">
    <citation type="journal article" date="2019" name="Int. J. Syst. Evol. Microbiol.">
        <title>The Global Catalogue of Microorganisms (GCM) 10K type strain sequencing project: providing services to taxonomists for standard genome sequencing and annotation.</title>
        <authorList>
            <consortium name="The Broad Institute Genomics Platform"/>
            <consortium name="The Broad Institute Genome Sequencing Center for Infectious Disease"/>
            <person name="Wu L."/>
            <person name="Ma J."/>
        </authorList>
    </citation>
    <scope>NUCLEOTIDE SEQUENCE [LARGE SCALE GENOMIC DNA]</scope>
    <source>
        <strain evidence="3 4">JCM 14718</strain>
    </source>
</reference>
<evidence type="ECO:0000256" key="1">
    <source>
        <dbReference type="ARBA" id="ARBA00023239"/>
    </source>
</evidence>
<evidence type="ECO:0000313" key="3">
    <source>
        <dbReference type="EMBL" id="GAA1682398.1"/>
    </source>
</evidence>
<proteinExistence type="predicted"/>
<evidence type="ECO:0000313" key="4">
    <source>
        <dbReference type="Proteomes" id="UP001500618"/>
    </source>
</evidence>
<dbReference type="Gene3D" id="3.20.20.140">
    <property type="entry name" value="Metal-dependent hydrolases"/>
    <property type="match status" value="1"/>
</dbReference>